<dbReference type="SUPFAM" id="SSF50129">
    <property type="entry name" value="GroES-like"/>
    <property type="match status" value="1"/>
</dbReference>
<dbReference type="Proteomes" id="UP000265618">
    <property type="component" value="Unassembled WGS sequence"/>
</dbReference>
<name>A0A9K3DD79_9EUKA</name>
<comment type="caution">
    <text evidence="1">The sequence shown here is derived from an EMBL/GenBank/DDBJ whole genome shotgun (WGS) entry which is preliminary data.</text>
</comment>
<dbReference type="AlphaFoldDB" id="A0A9K3DD79"/>
<evidence type="ECO:0000313" key="1">
    <source>
        <dbReference type="EMBL" id="GIQ92110.1"/>
    </source>
</evidence>
<proteinExistence type="predicted"/>
<organism evidence="1 2">
    <name type="scientific">Kipferlia bialata</name>
    <dbReference type="NCBI Taxonomy" id="797122"/>
    <lineage>
        <taxon>Eukaryota</taxon>
        <taxon>Metamonada</taxon>
        <taxon>Carpediemonas-like organisms</taxon>
        <taxon>Kipferlia</taxon>
    </lineage>
</organism>
<sequence length="55" mass="6111">MPNVVPSHSMAYDTYGEPEDVLFVKPEEVPIKDFASDECLVSWMAAPVNPSDINQ</sequence>
<evidence type="ECO:0000313" key="2">
    <source>
        <dbReference type="Proteomes" id="UP000265618"/>
    </source>
</evidence>
<dbReference type="Gene3D" id="3.90.180.10">
    <property type="entry name" value="Medium-chain alcohol dehydrogenases, catalytic domain"/>
    <property type="match status" value="1"/>
</dbReference>
<protein>
    <submittedName>
        <fullName evidence="1">Uncharacterized protein</fullName>
    </submittedName>
</protein>
<dbReference type="EMBL" id="BDIP01008992">
    <property type="protein sequence ID" value="GIQ92110.1"/>
    <property type="molecule type" value="Genomic_DNA"/>
</dbReference>
<dbReference type="InterPro" id="IPR011032">
    <property type="entry name" value="GroES-like_sf"/>
</dbReference>
<keyword evidence="2" id="KW-1185">Reference proteome</keyword>
<accession>A0A9K3DD79</accession>
<reference evidence="1 2" key="1">
    <citation type="journal article" date="2018" name="PLoS ONE">
        <title>The draft genome of Kipferlia bialata reveals reductive genome evolution in fornicate parasites.</title>
        <authorList>
            <person name="Tanifuji G."/>
            <person name="Takabayashi S."/>
            <person name="Kume K."/>
            <person name="Takagi M."/>
            <person name="Nakayama T."/>
            <person name="Kamikawa R."/>
            <person name="Inagaki Y."/>
            <person name="Hashimoto T."/>
        </authorList>
    </citation>
    <scope>NUCLEOTIDE SEQUENCE [LARGE SCALE GENOMIC DNA]</scope>
    <source>
        <strain evidence="1">NY0173</strain>
    </source>
</reference>
<feature type="non-terminal residue" evidence="1">
    <location>
        <position position="1"/>
    </location>
</feature>
<gene>
    <name evidence="1" type="ORF">KIPB_015697</name>
</gene>
<dbReference type="OrthoDB" id="7482721at2759"/>